<dbReference type="STRING" id="675864.SAMN04489747_0101"/>
<feature type="compositionally biased region" description="Basic residues" evidence="2">
    <location>
        <begin position="53"/>
        <end position="63"/>
    </location>
</feature>
<gene>
    <name evidence="5" type="ORF">SAMN04489747_0101</name>
</gene>
<dbReference type="InterPro" id="IPR024412">
    <property type="entry name" value="Lsr2_dim_dom"/>
</dbReference>
<evidence type="ECO:0000256" key="1">
    <source>
        <dbReference type="ARBA" id="ARBA00023125"/>
    </source>
</evidence>
<feature type="region of interest" description="Disordered" evidence="2">
    <location>
        <begin position="50"/>
        <end position="113"/>
    </location>
</feature>
<keyword evidence="1" id="KW-0238">DNA-binding</keyword>
<dbReference type="OrthoDB" id="4113332at2"/>
<accession>A0A1G6RRY3</accession>
<dbReference type="GO" id="GO:0016746">
    <property type="term" value="F:acyltransferase activity"/>
    <property type="evidence" value="ECO:0007669"/>
    <property type="project" value="InterPro"/>
</dbReference>
<dbReference type="Pfam" id="PF23359">
    <property type="entry name" value="Lsr2_DNA-bd"/>
    <property type="match status" value="1"/>
</dbReference>
<name>A0A1G6RRY3_9ACTN</name>
<dbReference type="GO" id="GO:0003677">
    <property type="term" value="F:DNA binding"/>
    <property type="evidence" value="ECO:0007669"/>
    <property type="project" value="UniProtKB-KW"/>
</dbReference>
<protein>
    <submittedName>
        <fullName evidence="5">Lsr2 protein</fullName>
    </submittedName>
</protein>
<dbReference type="Gene3D" id="3.30.60.230">
    <property type="entry name" value="Lsr2, dimerization domain"/>
    <property type="match status" value="1"/>
</dbReference>
<keyword evidence="6" id="KW-1185">Reference proteome</keyword>
<feature type="domain" description="Lsr2 DNA-binding" evidence="4">
    <location>
        <begin position="76"/>
        <end position="111"/>
    </location>
</feature>
<organism evidence="5 6">
    <name type="scientific">Auraticoccus monumenti</name>
    <dbReference type="NCBI Taxonomy" id="675864"/>
    <lineage>
        <taxon>Bacteria</taxon>
        <taxon>Bacillati</taxon>
        <taxon>Actinomycetota</taxon>
        <taxon>Actinomycetes</taxon>
        <taxon>Propionibacteriales</taxon>
        <taxon>Propionibacteriaceae</taxon>
        <taxon>Auraticoccus</taxon>
    </lineage>
</organism>
<dbReference type="Gene3D" id="4.10.320.10">
    <property type="entry name" value="E3-binding domain"/>
    <property type="match status" value="1"/>
</dbReference>
<feature type="domain" description="Lsr2 dimerization" evidence="3">
    <location>
        <begin position="1"/>
        <end position="58"/>
    </location>
</feature>
<feature type="compositionally biased region" description="Low complexity" evidence="2">
    <location>
        <begin position="64"/>
        <end position="73"/>
    </location>
</feature>
<evidence type="ECO:0000259" key="3">
    <source>
        <dbReference type="Pfam" id="PF11774"/>
    </source>
</evidence>
<sequence length="113" mass="12276">MAQRVEIVLEDDVDHGPATQTVNFALDGVEYEIDLSDENAEKLRADLAPWVGHARRSGGRRKSGGSARSAGRNDSSKANATDVRAWAAENGMQVSSRGRVPTEVREAYERAHA</sequence>
<dbReference type="EMBL" id="LT629688">
    <property type="protein sequence ID" value="SDD07308.1"/>
    <property type="molecule type" value="Genomic_DNA"/>
</dbReference>
<evidence type="ECO:0000313" key="5">
    <source>
        <dbReference type="EMBL" id="SDD07308.1"/>
    </source>
</evidence>
<dbReference type="Pfam" id="PF11774">
    <property type="entry name" value="Lsr2"/>
    <property type="match status" value="1"/>
</dbReference>
<dbReference type="InterPro" id="IPR036625">
    <property type="entry name" value="E3-bd_dom_sf"/>
</dbReference>
<feature type="compositionally biased region" description="Basic and acidic residues" evidence="2">
    <location>
        <begin position="100"/>
        <end position="113"/>
    </location>
</feature>
<reference evidence="5 6" key="1">
    <citation type="submission" date="2016-10" db="EMBL/GenBank/DDBJ databases">
        <authorList>
            <person name="de Groot N.N."/>
        </authorList>
    </citation>
    <scope>NUCLEOTIDE SEQUENCE [LARGE SCALE GENOMIC DNA]</scope>
    <source>
        <strain evidence="5 6">MON 2.2</strain>
    </source>
</reference>
<evidence type="ECO:0000259" key="4">
    <source>
        <dbReference type="Pfam" id="PF23359"/>
    </source>
</evidence>
<dbReference type="AlphaFoldDB" id="A0A1G6RRY3"/>
<evidence type="ECO:0000313" key="6">
    <source>
        <dbReference type="Proteomes" id="UP000198546"/>
    </source>
</evidence>
<evidence type="ECO:0000256" key="2">
    <source>
        <dbReference type="SAM" id="MobiDB-lite"/>
    </source>
</evidence>
<dbReference type="RefSeq" id="WP_090589594.1">
    <property type="nucleotide sequence ID" value="NZ_LT629688.1"/>
</dbReference>
<dbReference type="InterPro" id="IPR042261">
    <property type="entry name" value="Lsr2-like_dimerization"/>
</dbReference>
<dbReference type="InterPro" id="IPR055370">
    <property type="entry name" value="Lsr2_DNA-bd"/>
</dbReference>
<dbReference type="Proteomes" id="UP000198546">
    <property type="component" value="Chromosome i"/>
</dbReference>
<proteinExistence type="predicted"/>